<proteinExistence type="predicted"/>
<name>A0A2L2TC87_9HYPO</name>
<dbReference type="GeneID" id="37259056"/>
<feature type="region of interest" description="Disordered" evidence="1">
    <location>
        <begin position="608"/>
        <end position="634"/>
    </location>
</feature>
<dbReference type="EMBL" id="LN649230">
    <property type="protein sequence ID" value="CEI62981.1"/>
    <property type="molecule type" value="Genomic_DNA"/>
</dbReference>
<dbReference type="OrthoDB" id="5074010at2759"/>
<protein>
    <submittedName>
        <fullName evidence="2">Uncharacterized protein</fullName>
    </submittedName>
</protein>
<dbReference type="AlphaFoldDB" id="A0A2L2TC87"/>
<dbReference type="RefSeq" id="XP_025586701.1">
    <property type="nucleotide sequence ID" value="XM_025736057.2"/>
</dbReference>
<evidence type="ECO:0000313" key="2">
    <source>
        <dbReference type="EMBL" id="CEI62981.1"/>
    </source>
</evidence>
<accession>A0A2L2TC87</accession>
<feature type="region of interest" description="Disordered" evidence="1">
    <location>
        <begin position="287"/>
        <end position="383"/>
    </location>
</feature>
<feature type="compositionally biased region" description="Low complexity" evidence="1">
    <location>
        <begin position="313"/>
        <end position="323"/>
    </location>
</feature>
<evidence type="ECO:0000256" key="1">
    <source>
        <dbReference type="SAM" id="MobiDB-lite"/>
    </source>
</evidence>
<sequence>MSGNTPNTPYPPQNAWPFSSGTPAMVNAGAPNPSLNQASIINGNAQALTNNQVQSMQPYDNGQSHVGMENMPVRDPFGYYKIPIGTNDQSSPTRNYQAQIVNGSIPRGAPHSTTAYDRQPQTQFSMPGSSMGGQGSARLNSAATPFAPVQANVTPHGNMPFPSPMGMMQNPQMMLWMTQMAQRGMMPTSLMADMGLQQSSLPEPAAPKPKRGRPAKPGNAASKRRNKPVNNSAAAKLANRLEVVAHGVTLPLDVAKEVDMTPRPQPKYPATDFLNAHEQYPIVPRTSTTGGLATSEDPTTEQLIHLPTPPQSSPTVQPTHQPPLTKNEKYLRQAKRNGVTPHPSKRRVVRIERNDPQLEYDGMGEPITPPSDAYSSESSLTSSLADSNKPVYYVPTSDAHKNEEVDKALIDRFVEELRDEKAAGKQAKQAKNTTPTGQVNVRKQRKPTTADAFKTGATDAFTTGQDFMEQPFAATGEEDPNEEFRSTYEALRKFLDMDECSGPPDKPSDSCDSSNTASLFDIARLTPEPNQIATASFENSLTDPALFGDHLGEFDNYLNNNGNVSFFDHEPSSGGYVPNWDEPFADMSQANSTGTTITTIATTTAFTESTTGAQKRKASDDEIIAANKKTRTES</sequence>
<organism evidence="2 3">
    <name type="scientific">Fusarium venenatum</name>
    <dbReference type="NCBI Taxonomy" id="56646"/>
    <lineage>
        <taxon>Eukaryota</taxon>
        <taxon>Fungi</taxon>
        <taxon>Dikarya</taxon>
        <taxon>Ascomycota</taxon>
        <taxon>Pezizomycotina</taxon>
        <taxon>Sordariomycetes</taxon>
        <taxon>Hypocreomycetidae</taxon>
        <taxon>Hypocreales</taxon>
        <taxon>Nectriaceae</taxon>
        <taxon>Fusarium</taxon>
    </lineage>
</organism>
<keyword evidence="3" id="KW-1185">Reference proteome</keyword>
<dbReference type="KEGG" id="fvn:FVRRES_07417"/>
<feature type="region of interest" description="Disordered" evidence="1">
    <location>
        <begin position="422"/>
        <end position="448"/>
    </location>
</feature>
<feature type="compositionally biased region" description="Low complexity" evidence="1">
    <location>
        <begin position="371"/>
        <end position="383"/>
    </location>
</feature>
<feature type="region of interest" description="Disordered" evidence="1">
    <location>
        <begin position="199"/>
        <end position="230"/>
    </location>
</feature>
<feature type="compositionally biased region" description="Polar residues" evidence="1">
    <location>
        <begin position="432"/>
        <end position="441"/>
    </location>
</feature>
<dbReference type="Proteomes" id="UP000245910">
    <property type="component" value="Chromosome II"/>
</dbReference>
<reference evidence="3" key="1">
    <citation type="submission" date="2014-10" db="EMBL/GenBank/DDBJ databases">
        <authorList>
            <person name="King R."/>
        </authorList>
    </citation>
    <scope>NUCLEOTIDE SEQUENCE [LARGE SCALE GENOMIC DNA]</scope>
    <source>
        <strain evidence="3">A3/5</strain>
    </source>
</reference>
<feature type="compositionally biased region" description="Polar residues" evidence="1">
    <location>
        <begin position="287"/>
        <end position="302"/>
    </location>
</feature>
<evidence type="ECO:0000313" key="3">
    <source>
        <dbReference type="Proteomes" id="UP000245910"/>
    </source>
</evidence>